<dbReference type="Proteomes" id="UP001212841">
    <property type="component" value="Unassembled WGS sequence"/>
</dbReference>
<dbReference type="EMBL" id="JADGJD010000047">
    <property type="protein sequence ID" value="KAJ3056066.1"/>
    <property type="molecule type" value="Genomic_DNA"/>
</dbReference>
<sequence>GVRKEVERCWSGVREVKRDLTRLEERERKTEREVRGVMSSLVDVKGMVNGRLGGSMPSVLGASSMTLNGAVGAGSENGAKESVFEKDEDRNSVRSEAESFRHVWETIKTDIVRDLASLEKKVKRKVDTAVLEELMRHIATKEDVRRVVDKKLNKALFALRGAEKKGKTGEEVFDDVVATLDDVVKRVDGEVEAVRKELDEKVKSIEKAVQTSVASLAGSRRSSGVVGISKESSVVDVEARLKDETRRMIEREVESANAKGMDRVRNTISELREWMENRFSDGGTEMRGLGHEDPGGVWADHQDQHAAEPNGIPQSHYPPSLKHPSSTNISSINLNGTATPSSIAKQLDSMYTRITRDFDEKLFLLCSDLSACKALSAKQVAQPFYRYGQWVWRSGRLKFGSAIAWGLETVNTDPENLNWSGADSHLIRIATAGLYEISFAFFTKYKPSVQLVVNGESVLSAINSPTYVVHTSSGIVKDGEGRMREGSVSGVSLVDFLALPAKSTLSIHYHAGKKQMPGHGFLGLRRL</sequence>
<gene>
    <name evidence="2" type="ORF">HK097_008194</name>
</gene>
<dbReference type="PANTHER" id="PTHR40131:SF1">
    <property type="entry name" value="C1Q DOMAIN-CONTAINING PROTEIN"/>
    <property type="match status" value="1"/>
</dbReference>
<feature type="compositionally biased region" description="Basic and acidic residues" evidence="1">
    <location>
        <begin position="78"/>
        <end position="90"/>
    </location>
</feature>
<protein>
    <recommendedName>
        <fullName evidence="4">C1q domain-containing protein</fullName>
    </recommendedName>
</protein>
<evidence type="ECO:0008006" key="4">
    <source>
        <dbReference type="Google" id="ProtNLM"/>
    </source>
</evidence>
<dbReference type="PANTHER" id="PTHR40131">
    <property type="entry name" value="C1Q DOMAIN-CONTAINING PROTEIN"/>
    <property type="match status" value="1"/>
</dbReference>
<evidence type="ECO:0000313" key="3">
    <source>
        <dbReference type="Proteomes" id="UP001212841"/>
    </source>
</evidence>
<feature type="non-terminal residue" evidence="2">
    <location>
        <position position="1"/>
    </location>
</feature>
<feature type="region of interest" description="Disordered" evidence="1">
    <location>
        <begin position="306"/>
        <end position="326"/>
    </location>
</feature>
<evidence type="ECO:0000313" key="2">
    <source>
        <dbReference type="EMBL" id="KAJ3056066.1"/>
    </source>
</evidence>
<dbReference type="AlphaFoldDB" id="A0AAD5X9B9"/>
<reference evidence="2" key="1">
    <citation type="submission" date="2020-05" db="EMBL/GenBank/DDBJ databases">
        <title>Phylogenomic resolution of chytrid fungi.</title>
        <authorList>
            <person name="Stajich J.E."/>
            <person name="Amses K."/>
            <person name="Simmons R."/>
            <person name="Seto K."/>
            <person name="Myers J."/>
            <person name="Bonds A."/>
            <person name="Quandt C.A."/>
            <person name="Barry K."/>
            <person name="Liu P."/>
            <person name="Grigoriev I."/>
            <person name="Longcore J.E."/>
            <person name="James T.Y."/>
        </authorList>
    </citation>
    <scope>NUCLEOTIDE SEQUENCE</scope>
    <source>
        <strain evidence="2">JEL0318</strain>
    </source>
</reference>
<evidence type="ECO:0000256" key="1">
    <source>
        <dbReference type="SAM" id="MobiDB-lite"/>
    </source>
</evidence>
<accession>A0AAD5X9B9</accession>
<comment type="caution">
    <text evidence="2">The sequence shown here is derived from an EMBL/GenBank/DDBJ whole genome shotgun (WGS) entry which is preliminary data.</text>
</comment>
<feature type="region of interest" description="Disordered" evidence="1">
    <location>
        <begin position="71"/>
        <end position="90"/>
    </location>
</feature>
<keyword evidence="3" id="KW-1185">Reference proteome</keyword>
<name>A0AAD5X9B9_9FUNG</name>
<proteinExistence type="predicted"/>
<organism evidence="2 3">
    <name type="scientific">Rhizophlyctis rosea</name>
    <dbReference type="NCBI Taxonomy" id="64517"/>
    <lineage>
        <taxon>Eukaryota</taxon>
        <taxon>Fungi</taxon>
        <taxon>Fungi incertae sedis</taxon>
        <taxon>Chytridiomycota</taxon>
        <taxon>Chytridiomycota incertae sedis</taxon>
        <taxon>Chytridiomycetes</taxon>
        <taxon>Rhizophlyctidales</taxon>
        <taxon>Rhizophlyctidaceae</taxon>
        <taxon>Rhizophlyctis</taxon>
    </lineage>
</organism>